<comment type="catalytic activity">
    <reaction evidence="2">
        <text>2 GTP = 3',3'-c-di-GMP + 2 diphosphate</text>
        <dbReference type="Rhea" id="RHEA:24898"/>
        <dbReference type="ChEBI" id="CHEBI:33019"/>
        <dbReference type="ChEBI" id="CHEBI:37565"/>
        <dbReference type="ChEBI" id="CHEBI:58805"/>
        <dbReference type="EC" id="2.7.7.65"/>
    </reaction>
</comment>
<dbReference type="Gene3D" id="3.30.70.270">
    <property type="match status" value="1"/>
</dbReference>
<dbReference type="Pfam" id="PF00990">
    <property type="entry name" value="GGDEF"/>
    <property type="match status" value="1"/>
</dbReference>
<keyword evidence="4" id="KW-1133">Transmembrane helix</keyword>
<dbReference type="PANTHER" id="PTHR45138:SF9">
    <property type="entry name" value="DIGUANYLATE CYCLASE DGCM-RELATED"/>
    <property type="match status" value="1"/>
</dbReference>
<dbReference type="CDD" id="cd01949">
    <property type="entry name" value="GGDEF"/>
    <property type="match status" value="1"/>
</dbReference>
<name>A0ABT3NX68_9PROT</name>
<feature type="transmembrane region" description="Helical" evidence="4">
    <location>
        <begin position="187"/>
        <end position="210"/>
    </location>
</feature>
<gene>
    <name evidence="8" type="ORF">OF850_14065</name>
</gene>
<protein>
    <recommendedName>
        <fullName evidence="1">diguanylate cyclase</fullName>
        <ecNumber evidence="1">2.7.7.65</ecNumber>
    </recommendedName>
</protein>
<evidence type="ECO:0000256" key="2">
    <source>
        <dbReference type="ARBA" id="ARBA00034247"/>
    </source>
</evidence>
<dbReference type="InterPro" id="IPR000160">
    <property type="entry name" value="GGDEF_dom"/>
</dbReference>
<dbReference type="NCBIfam" id="TIGR00254">
    <property type="entry name" value="GGDEF"/>
    <property type="match status" value="1"/>
</dbReference>
<dbReference type="RefSeq" id="WP_301590880.1">
    <property type="nucleotide sequence ID" value="NZ_JAPFQI010000011.1"/>
</dbReference>
<dbReference type="SMART" id="SM00267">
    <property type="entry name" value="GGDEF"/>
    <property type="match status" value="1"/>
</dbReference>
<dbReference type="SUPFAM" id="SSF158472">
    <property type="entry name" value="HAMP domain-like"/>
    <property type="match status" value="1"/>
</dbReference>
<evidence type="ECO:0000313" key="9">
    <source>
        <dbReference type="Proteomes" id="UP001526430"/>
    </source>
</evidence>
<dbReference type="PROSITE" id="PS50887">
    <property type="entry name" value="GGDEF"/>
    <property type="match status" value="1"/>
</dbReference>
<dbReference type="Gene3D" id="6.10.340.10">
    <property type="match status" value="1"/>
</dbReference>
<accession>A0ABT3NX68</accession>
<keyword evidence="3" id="KW-0175">Coiled coil</keyword>
<sequence>MGAIGRFTISLRLLLALTQMAAVGLGGAVHAVTQLSRTDTTYTRVLEQEAAGMVLVTRAGLHAHNDSRLLQSLFVERDMPARQRILGERDRAQRRFRDAIARAQDVLPKETAALDDIERHFETMFDSGQRIEAALLAGEDERALRMLQEERLPAFESFRRVAQTEVARLHRRMDEISEEATRKAERAWQVTLLTAVLAVLLALFLAAWLLRRTVIAPLDAVAARMRALEAGDDRAPVPGQERADEIGRMARALESFRLAAIERRRLGHEARTDALTGLLNRRALLETLETLAGGATPLLAIAIDLDHFKQANDTHGHATGDALLRAVAQRIRAALRAGDIAGRLGGDEFVVILAGTDEAAEAVAHRLRDTLNGPVEIEGRLLRLGATLGIAALPRDAGTPAGLLEAADQALIRAKRIGRGGVGRAAARAG</sequence>
<evidence type="ECO:0000256" key="1">
    <source>
        <dbReference type="ARBA" id="ARBA00012528"/>
    </source>
</evidence>
<dbReference type="InterPro" id="IPR043128">
    <property type="entry name" value="Rev_trsase/Diguanyl_cyclase"/>
</dbReference>
<keyword evidence="4" id="KW-0472">Membrane</keyword>
<organism evidence="8 9">
    <name type="scientific">Sabulicella glaciei</name>
    <dbReference type="NCBI Taxonomy" id="2984948"/>
    <lineage>
        <taxon>Bacteria</taxon>
        <taxon>Pseudomonadati</taxon>
        <taxon>Pseudomonadota</taxon>
        <taxon>Alphaproteobacteria</taxon>
        <taxon>Acetobacterales</taxon>
        <taxon>Acetobacteraceae</taxon>
        <taxon>Sabulicella</taxon>
    </lineage>
</organism>
<feature type="domain" description="GGDEF" evidence="7">
    <location>
        <begin position="296"/>
        <end position="427"/>
    </location>
</feature>
<evidence type="ECO:0000256" key="3">
    <source>
        <dbReference type="SAM" id="Coils"/>
    </source>
</evidence>
<feature type="chain" id="PRO_5045764132" description="diguanylate cyclase" evidence="5">
    <location>
        <begin position="22"/>
        <end position="430"/>
    </location>
</feature>
<feature type="coiled-coil region" evidence="3">
    <location>
        <begin position="159"/>
        <end position="186"/>
    </location>
</feature>
<feature type="signal peptide" evidence="5">
    <location>
        <begin position="1"/>
        <end position="21"/>
    </location>
</feature>
<dbReference type="SMART" id="SM00304">
    <property type="entry name" value="HAMP"/>
    <property type="match status" value="1"/>
</dbReference>
<dbReference type="InterPro" id="IPR003660">
    <property type="entry name" value="HAMP_dom"/>
</dbReference>
<evidence type="ECO:0000259" key="7">
    <source>
        <dbReference type="PROSITE" id="PS50887"/>
    </source>
</evidence>
<keyword evidence="4" id="KW-0812">Transmembrane</keyword>
<keyword evidence="9" id="KW-1185">Reference proteome</keyword>
<evidence type="ECO:0000256" key="5">
    <source>
        <dbReference type="SAM" id="SignalP"/>
    </source>
</evidence>
<evidence type="ECO:0000256" key="4">
    <source>
        <dbReference type="SAM" id="Phobius"/>
    </source>
</evidence>
<comment type="caution">
    <text evidence="8">The sequence shown here is derived from an EMBL/GenBank/DDBJ whole genome shotgun (WGS) entry which is preliminary data.</text>
</comment>
<dbReference type="EC" id="2.7.7.65" evidence="1"/>
<dbReference type="InterPro" id="IPR050469">
    <property type="entry name" value="Diguanylate_Cyclase"/>
</dbReference>
<dbReference type="EMBL" id="JAPFQI010000011">
    <property type="protein sequence ID" value="MCW8086757.1"/>
    <property type="molecule type" value="Genomic_DNA"/>
</dbReference>
<dbReference type="PANTHER" id="PTHR45138">
    <property type="entry name" value="REGULATORY COMPONENTS OF SENSORY TRANSDUCTION SYSTEM"/>
    <property type="match status" value="1"/>
</dbReference>
<feature type="domain" description="HAMP" evidence="6">
    <location>
        <begin position="212"/>
        <end position="265"/>
    </location>
</feature>
<dbReference type="InterPro" id="IPR029787">
    <property type="entry name" value="Nucleotide_cyclase"/>
</dbReference>
<keyword evidence="5" id="KW-0732">Signal</keyword>
<dbReference type="SUPFAM" id="SSF55073">
    <property type="entry name" value="Nucleotide cyclase"/>
    <property type="match status" value="1"/>
</dbReference>
<proteinExistence type="predicted"/>
<evidence type="ECO:0000313" key="8">
    <source>
        <dbReference type="EMBL" id="MCW8086757.1"/>
    </source>
</evidence>
<dbReference type="Proteomes" id="UP001526430">
    <property type="component" value="Unassembled WGS sequence"/>
</dbReference>
<dbReference type="Pfam" id="PF00672">
    <property type="entry name" value="HAMP"/>
    <property type="match status" value="1"/>
</dbReference>
<reference evidence="8 9" key="1">
    <citation type="submission" date="2022-10" db="EMBL/GenBank/DDBJ databases">
        <title>Roseococcus glaciei nov., sp. nov., isolated from glacier.</title>
        <authorList>
            <person name="Liu Q."/>
            <person name="Xin Y.-H."/>
        </authorList>
    </citation>
    <scope>NUCLEOTIDE SEQUENCE [LARGE SCALE GENOMIC DNA]</scope>
    <source>
        <strain evidence="8 9">MDT2-1-1</strain>
    </source>
</reference>
<evidence type="ECO:0000259" key="6">
    <source>
        <dbReference type="PROSITE" id="PS50885"/>
    </source>
</evidence>
<dbReference type="PROSITE" id="PS50885">
    <property type="entry name" value="HAMP"/>
    <property type="match status" value="1"/>
</dbReference>